<feature type="domain" description="Reverse transcriptase zinc-binding" evidence="2">
    <location>
        <begin position="170"/>
        <end position="266"/>
    </location>
</feature>
<dbReference type="GO" id="GO:0003676">
    <property type="term" value="F:nucleic acid binding"/>
    <property type="evidence" value="ECO:0007669"/>
    <property type="project" value="InterPro"/>
</dbReference>
<dbReference type="InterPro" id="IPR044730">
    <property type="entry name" value="RNase_H-like_dom_plant"/>
</dbReference>
<dbReference type="Pfam" id="PF13456">
    <property type="entry name" value="RVT_3"/>
    <property type="match status" value="1"/>
</dbReference>
<dbReference type="GO" id="GO:0004523">
    <property type="term" value="F:RNA-DNA hybrid ribonuclease activity"/>
    <property type="evidence" value="ECO:0007669"/>
    <property type="project" value="InterPro"/>
</dbReference>
<dbReference type="PANTHER" id="PTHR47074">
    <property type="entry name" value="BNAC02G40300D PROTEIN"/>
    <property type="match status" value="1"/>
</dbReference>
<name>A0AAW2DJ39_9ROSI</name>
<evidence type="ECO:0008006" key="5">
    <source>
        <dbReference type="Google" id="ProtNLM"/>
    </source>
</evidence>
<proteinExistence type="predicted"/>
<dbReference type="InterPro" id="IPR036397">
    <property type="entry name" value="RNaseH_sf"/>
</dbReference>
<dbReference type="Pfam" id="PF13966">
    <property type="entry name" value="zf-RVT"/>
    <property type="match status" value="1"/>
</dbReference>
<dbReference type="CDD" id="cd06222">
    <property type="entry name" value="RNase_H_like"/>
    <property type="match status" value="1"/>
</dbReference>
<dbReference type="Gene3D" id="3.30.420.10">
    <property type="entry name" value="Ribonuclease H-like superfamily/Ribonuclease H"/>
    <property type="match status" value="1"/>
</dbReference>
<comment type="caution">
    <text evidence="3">The sequence shown here is derived from an EMBL/GenBank/DDBJ whole genome shotgun (WGS) entry which is preliminary data.</text>
</comment>
<evidence type="ECO:0000313" key="3">
    <source>
        <dbReference type="EMBL" id="KAL0010668.1"/>
    </source>
</evidence>
<dbReference type="InterPro" id="IPR012337">
    <property type="entry name" value="RNaseH-like_sf"/>
</dbReference>
<reference evidence="3 4" key="1">
    <citation type="submission" date="2024-01" db="EMBL/GenBank/DDBJ databases">
        <title>A telomere-to-telomere, gap-free genome of sweet tea (Lithocarpus litseifolius).</title>
        <authorList>
            <person name="Zhou J."/>
        </authorList>
    </citation>
    <scope>NUCLEOTIDE SEQUENCE [LARGE SCALE GENOMIC DNA]</scope>
    <source>
        <strain evidence="3">Zhou-2022a</strain>
        <tissue evidence="3">Leaf</tissue>
    </source>
</reference>
<gene>
    <name evidence="3" type="ORF">SO802_005776</name>
</gene>
<dbReference type="PANTHER" id="PTHR47074:SF48">
    <property type="entry name" value="POLYNUCLEOTIDYL TRANSFERASE, RIBONUCLEASE H-LIKE SUPERFAMILY PROTEIN"/>
    <property type="match status" value="1"/>
</dbReference>
<protein>
    <recommendedName>
        <fullName evidence="5">Reverse transcriptase zinc-binding domain-containing protein</fullName>
    </recommendedName>
</protein>
<evidence type="ECO:0000259" key="2">
    <source>
        <dbReference type="Pfam" id="PF13966"/>
    </source>
</evidence>
<dbReference type="InterPro" id="IPR026960">
    <property type="entry name" value="RVT-Znf"/>
</dbReference>
<feature type="domain" description="RNase H type-1" evidence="1">
    <location>
        <begin position="370"/>
        <end position="447"/>
    </location>
</feature>
<dbReference type="InterPro" id="IPR002156">
    <property type="entry name" value="RNaseH_domain"/>
</dbReference>
<evidence type="ECO:0000259" key="1">
    <source>
        <dbReference type="Pfam" id="PF13456"/>
    </source>
</evidence>
<evidence type="ECO:0000313" key="4">
    <source>
        <dbReference type="Proteomes" id="UP001459277"/>
    </source>
</evidence>
<dbReference type="EMBL" id="JAZDWU010000002">
    <property type="protein sequence ID" value="KAL0010668.1"/>
    <property type="molecule type" value="Genomic_DNA"/>
</dbReference>
<accession>A0AAW2DJ39</accession>
<sequence length="459" mass="52215">MCTPKKDGGLGFRDLKTFNLALLSKQGCRIYTNTHSLVHRVFKARYFMNGDFLHAELGRQPSYAWRSIMAAKHIVHAGHRWQVGDGTTVRIWKDRWIPKPSTFCPISQQNTLPLESTISELIDEDTGEWNATLIKQIFIPDEARTILSMPRSHRRANDRIIWAYTPKGNFTVNSAYKVAWAISPSVAMDEVSNPYAKRQFWRTIWNLDIPNKLKTFTWKACRDILPTKSNLCHRGVLDNATCETCGLTAEISGHLFWDCIGAREVWTATGIAFDTNGVHFSEFVDFLWYLLFVQRMDLKLIELTITVAWCMWYNRNKTRLGSPRQTSHEIIHKARSILEDFQLAHLARPCLKDQTDARWSPPSHPWYKVNTDAAVFSNLQTIGIGVIIRDHEGSVIATLSQHLLLPLGPLEAETKALDVAASFAWDMGIRDVVFETDSKVVSDALCGTINPQVSIEDVI</sequence>
<dbReference type="Proteomes" id="UP001459277">
    <property type="component" value="Unassembled WGS sequence"/>
</dbReference>
<dbReference type="SUPFAM" id="SSF53098">
    <property type="entry name" value="Ribonuclease H-like"/>
    <property type="match status" value="1"/>
</dbReference>
<keyword evidence="4" id="KW-1185">Reference proteome</keyword>
<organism evidence="3 4">
    <name type="scientific">Lithocarpus litseifolius</name>
    <dbReference type="NCBI Taxonomy" id="425828"/>
    <lineage>
        <taxon>Eukaryota</taxon>
        <taxon>Viridiplantae</taxon>
        <taxon>Streptophyta</taxon>
        <taxon>Embryophyta</taxon>
        <taxon>Tracheophyta</taxon>
        <taxon>Spermatophyta</taxon>
        <taxon>Magnoliopsida</taxon>
        <taxon>eudicotyledons</taxon>
        <taxon>Gunneridae</taxon>
        <taxon>Pentapetalae</taxon>
        <taxon>rosids</taxon>
        <taxon>fabids</taxon>
        <taxon>Fagales</taxon>
        <taxon>Fagaceae</taxon>
        <taxon>Lithocarpus</taxon>
    </lineage>
</organism>
<dbReference type="AlphaFoldDB" id="A0AAW2DJ39"/>
<dbReference type="InterPro" id="IPR052929">
    <property type="entry name" value="RNase_H-like_EbsB-rel"/>
</dbReference>